<evidence type="ECO:0000313" key="3">
    <source>
        <dbReference type="EMBL" id="NMH76843.1"/>
    </source>
</evidence>
<feature type="transmembrane region" description="Helical" evidence="1">
    <location>
        <begin position="643"/>
        <end position="667"/>
    </location>
</feature>
<accession>A0ABX1R8Z0</accession>
<dbReference type="EMBL" id="JAAXKY010000014">
    <property type="protein sequence ID" value="NMH76843.1"/>
    <property type="molecule type" value="Genomic_DNA"/>
</dbReference>
<gene>
    <name evidence="3" type="ORF">HF577_06985</name>
</gene>
<keyword evidence="1" id="KW-0812">Transmembrane</keyword>
<dbReference type="InterPro" id="IPR011004">
    <property type="entry name" value="Trimer_LpxA-like_sf"/>
</dbReference>
<reference evidence="3 4" key="1">
    <citation type="submission" date="2020-04" db="EMBL/GenBank/DDBJ databases">
        <authorList>
            <person name="Klaysubun C."/>
            <person name="Duangmal K."/>
            <person name="Lipun K."/>
        </authorList>
    </citation>
    <scope>NUCLEOTIDE SEQUENCE [LARGE SCALE GENOMIC DNA]</scope>
    <source>
        <strain evidence="3 4">JCM 11839</strain>
    </source>
</reference>
<keyword evidence="4" id="KW-1185">Reference proteome</keyword>
<dbReference type="PANTHER" id="PTHR43300">
    <property type="entry name" value="ACETYLTRANSFERASE"/>
    <property type="match status" value="1"/>
</dbReference>
<evidence type="ECO:0000259" key="2">
    <source>
        <dbReference type="PROSITE" id="PS50075"/>
    </source>
</evidence>
<evidence type="ECO:0000256" key="1">
    <source>
        <dbReference type="SAM" id="Phobius"/>
    </source>
</evidence>
<dbReference type="SUPFAM" id="SSF47336">
    <property type="entry name" value="ACP-like"/>
    <property type="match status" value="1"/>
</dbReference>
<dbReference type="SUPFAM" id="SSF51161">
    <property type="entry name" value="Trimeric LpxA-like enzymes"/>
    <property type="match status" value="2"/>
</dbReference>
<feature type="transmembrane region" description="Helical" evidence="1">
    <location>
        <begin position="177"/>
        <end position="202"/>
    </location>
</feature>
<dbReference type="InterPro" id="IPR009081">
    <property type="entry name" value="PP-bd_ACP"/>
</dbReference>
<keyword evidence="1" id="KW-1133">Transmembrane helix</keyword>
<feature type="transmembrane region" description="Helical" evidence="1">
    <location>
        <begin position="426"/>
        <end position="452"/>
    </location>
</feature>
<dbReference type="InterPro" id="IPR036736">
    <property type="entry name" value="ACP-like_sf"/>
</dbReference>
<dbReference type="NCBIfam" id="TIGR02353">
    <property type="entry name" value="NRPS_term_dom"/>
    <property type="match status" value="1"/>
</dbReference>
<dbReference type="Pfam" id="PF00550">
    <property type="entry name" value="PP-binding"/>
    <property type="match status" value="1"/>
</dbReference>
<organism evidence="3 4">
    <name type="scientific">Pseudonocardia xinjiangensis</name>
    <dbReference type="NCBI Taxonomy" id="75289"/>
    <lineage>
        <taxon>Bacteria</taxon>
        <taxon>Bacillati</taxon>
        <taxon>Actinomycetota</taxon>
        <taxon>Actinomycetes</taxon>
        <taxon>Pseudonocardiales</taxon>
        <taxon>Pseudonocardiaceae</taxon>
        <taxon>Pseudonocardia</taxon>
    </lineage>
</organism>
<dbReference type="Gene3D" id="1.10.1200.10">
    <property type="entry name" value="ACP-like"/>
    <property type="match status" value="1"/>
</dbReference>
<dbReference type="Gene3D" id="2.160.10.10">
    <property type="entry name" value="Hexapeptide repeat proteins"/>
    <property type="match status" value="2"/>
</dbReference>
<keyword evidence="1" id="KW-0472">Membrane</keyword>
<dbReference type="PROSITE" id="PS50075">
    <property type="entry name" value="CARRIER"/>
    <property type="match status" value="1"/>
</dbReference>
<dbReference type="InterPro" id="IPR050179">
    <property type="entry name" value="Trans_hexapeptide_repeat"/>
</dbReference>
<feature type="transmembrane region" description="Helical" evidence="1">
    <location>
        <begin position="138"/>
        <end position="157"/>
    </location>
</feature>
<evidence type="ECO:0000313" key="4">
    <source>
        <dbReference type="Proteomes" id="UP001296706"/>
    </source>
</evidence>
<dbReference type="Proteomes" id="UP001296706">
    <property type="component" value="Unassembled WGS sequence"/>
</dbReference>
<protein>
    <submittedName>
        <fullName evidence="3">Peptide synthetase</fullName>
    </submittedName>
</protein>
<comment type="caution">
    <text evidence="3">The sequence shown here is derived from an EMBL/GenBank/DDBJ whole genome shotgun (WGS) entry which is preliminary data.</text>
</comment>
<feature type="transmembrane region" description="Helical" evidence="1">
    <location>
        <begin position="385"/>
        <end position="406"/>
    </location>
</feature>
<proteinExistence type="predicted"/>
<dbReference type="InterPro" id="IPR012728">
    <property type="entry name" value="Pls/PosA_C"/>
</dbReference>
<dbReference type="RefSeq" id="WP_169394920.1">
    <property type="nucleotide sequence ID" value="NZ_BAAAJH010000003.1"/>
</dbReference>
<name>A0ABX1R8Z0_9PSEU</name>
<dbReference type="PANTHER" id="PTHR43300:SF11">
    <property type="entry name" value="ACETYLTRANSFERASE RV3034C-RELATED"/>
    <property type="match status" value="1"/>
</dbReference>
<sequence length="874" mass="95752">MFRASPHLRQGAQVVAKSVDVLAVDPAQSTTLQPVSAGPSAGTDERLAAALAEVVGVQHVSVDSHFFDDLGADSMVMARFCARVRKRPDLPAVSMKDIYRYQTISRLAAALSHEVAAPVEAPEPAPADVVKPARGWEYVLCGALQLLIFLTYTYLAAEVMERGYEWISVAPGILEIYLRSVVFGAAAVLALCIVPIIAKWLIIGRWKPRQIRVWSLGYVRFWVVKVLVRSNPLLLMIGMRSRTSASSPLYALYLRALGAKIGRGVTIYSRNVPLCTDLLTIGDGSVIRKDAFINGYRANNGVIQTGPVTLGKEVFVGEMSVVDINTSMGDRAQLGHTSSLHSGQVIPDREIWSGSPAQRSQGSYRMAGPVRVTATRRTVYGILQLLNGLFVFMPLLISGLIILLAEVPQLNALLDPGPMVFTSWEFYLHALIISMVLFFGGTLVGLLVVMTVPRVFNLAIKPDRDYRLYGIRYAAQRMVARLTNPKFFTFMLGDSSYIVNYLHWLGYKFPDVVQTGSNFGMDLKHENPYHSTIGSGTMVADGLSIVNADFSSTSFRVSPTAIGARNFLGNFIVYPAQGRTGDNCLLATKVMVPFGGVARNDVGLLGSPHFEIPRTVQRDTRFDHMKTAEELPRRLAAKNRYNIATMGVVLLVRSINVFVVTLFALGAADLYPLLGAVSIAIGGVLALLFSLFYTVLMERLVAGFKDLRPKVCSIYDPYFWWHERYWKLSAQPKILDGTPFKGLAWRLLGVRIGKRVFDDGCGIVEKTLVTIGDDCTLNAGSKIQCHSQEDGAFKSDHIVIGSGCTLGVSSMVHYGVTMGNGSALAADAFLMKGEEMPKNARWGGNPAREMREDHGRMALAVIPPQLVARHAQSH</sequence>
<feature type="transmembrane region" description="Helical" evidence="1">
    <location>
        <begin position="673"/>
        <end position="696"/>
    </location>
</feature>
<feature type="domain" description="Carrier" evidence="2">
    <location>
        <begin position="38"/>
        <end position="115"/>
    </location>
</feature>